<comment type="caution">
    <text evidence="1">The sequence shown here is derived from an EMBL/GenBank/DDBJ whole genome shotgun (WGS) entry which is preliminary data.</text>
</comment>
<dbReference type="RefSeq" id="WP_043925233.1">
    <property type="nucleotide sequence ID" value="NZ_AZYP01000003.1"/>
</dbReference>
<dbReference type="Proteomes" id="UP000187046">
    <property type="component" value="Unassembled WGS sequence"/>
</dbReference>
<reference evidence="2 3" key="1">
    <citation type="submission" date="2016-12" db="EMBL/GenBank/DDBJ databases">
        <title>Bacillus phylogenomics.</title>
        <authorList>
            <person name="Dunlap C."/>
        </authorList>
    </citation>
    <scope>NUCLEOTIDE SEQUENCE [LARGE SCALE GENOMIC DNA]</scope>
    <source>
        <strain evidence="2 3">NRRL B-41327</strain>
    </source>
</reference>
<reference evidence="1" key="2">
    <citation type="submission" date="2022-02" db="EMBL/GenBank/DDBJ databases">
        <title>Crop Bioprotection Bacillus Genome Sequencing.</title>
        <authorList>
            <person name="Dunlap C."/>
        </authorList>
    </citation>
    <scope>NUCLEOTIDE SEQUENCE</scope>
    <source>
        <strain evidence="1">T20C14</strain>
    </source>
</reference>
<protein>
    <submittedName>
        <fullName evidence="1">Uncharacterized protein</fullName>
    </submittedName>
</protein>
<keyword evidence="3" id="KW-1185">Reference proteome</keyword>
<evidence type="ECO:0000313" key="2">
    <source>
        <dbReference type="EMBL" id="OMI30605.1"/>
    </source>
</evidence>
<gene>
    <name evidence="2" type="ORF">BTA31_00630</name>
    <name evidence="1" type="ORF">MOE73_10205</name>
</gene>
<name>A0AA90J766_9BACI</name>
<dbReference type="AlphaFoldDB" id="A0AA90J766"/>
<dbReference type="EMBL" id="MRBL01000001">
    <property type="protein sequence ID" value="OMI30605.1"/>
    <property type="molecule type" value="Genomic_DNA"/>
</dbReference>
<dbReference type="EMBL" id="JALAXI010000010">
    <property type="protein sequence ID" value="MCY9280432.1"/>
    <property type="molecule type" value="Genomic_DNA"/>
</dbReference>
<dbReference type="Proteomes" id="UP001066455">
    <property type="component" value="Unassembled WGS sequence"/>
</dbReference>
<evidence type="ECO:0000313" key="1">
    <source>
        <dbReference type="EMBL" id="MCY9280432.1"/>
    </source>
</evidence>
<sequence>MKGLISFLKLWTAVLLNAVMPVRENQMKVMAFAGGTYQAADAYQAGGFSEKREEKTERMSGCKRVKPGSFTAEPNRAVCKKAVKRVRAGPTLYTGT</sequence>
<evidence type="ECO:0000313" key="4">
    <source>
        <dbReference type="Proteomes" id="UP001066455"/>
    </source>
</evidence>
<accession>A0AA90J766</accession>
<proteinExistence type="predicted"/>
<organism evidence="1 4">
    <name type="scientific">Bacillus haynesii</name>
    <dbReference type="NCBI Taxonomy" id="1925021"/>
    <lineage>
        <taxon>Bacteria</taxon>
        <taxon>Bacillati</taxon>
        <taxon>Bacillota</taxon>
        <taxon>Bacilli</taxon>
        <taxon>Bacillales</taxon>
        <taxon>Bacillaceae</taxon>
        <taxon>Bacillus</taxon>
    </lineage>
</organism>
<evidence type="ECO:0000313" key="3">
    <source>
        <dbReference type="Proteomes" id="UP000187046"/>
    </source>
</evidence>